<comment type="caution">
    <text evidence="13">The sequence shown here is derived from an EMBL/GenBank/DDBJ whole genome shotgun (WGS) entry which is preliminary data.</text>
</comment>
<evidence type="ECO:0000256" key="7">
    <source>
        <dbReference type="ARBA" id="ARBA00022857"/>
    </source>
</evidence>
<feature type="binding site" evidence="11">
    <location>
        <begin position="7"/>
        <end position="8"/>
    </location>
    <ligand>
        <name>substrate</name>
    </ligand>
</feature>
<evidence type="ECO:0000256" key="1">
    <source>
        <dbReference type="ARBA" id="ARBA00001917"/>
    </source>
</evidence>
<evidence type="ECO:0000313" key="13">
    <source>
        <dbReference type="EMBL" id="MDQ0232944.1"/>
    </source>
</evidence>
<feature type="binding site" evidence="11">
    <location>
        <begin position="281"/>
        <end position="282"/>
    </location>
    <ligand>
        <name>FMN</name>
        <dbReference type="ChEBI" id="CHEBI:58210"/>
    </ligand>
</feature>
<comment type="cofactor">
    <cofactor evidence="1 11">
        <name>FMN</name>
        <dbReference type="ChEBI" id="CHEBI:58210"/>
    </cofactor>
</comment>
<dbReference type="InterPro" id="IPR000262">
    <property type="entry name" value="FMN-dep_DH"/>
</dbReference>
<feature type="binding site" evidence="11">
    <location>
        <position position="153"/>
    </location>
    <ligand>
        <name>substrate</name>
    </ligand>
</feature>
<evidence type="ECO:0000256" key="10">
    <source>
        <dbReference type="ARBA" id="ARBA00025810"/>
    </source>
</evidence>
<comment type="similarity">
    <text evidence="11">Belongs to the IPP isomerase type 2 family.</text>
</comment>
<comment type="cofactor">
    <cofactor evidence="11">
        <name>Mg(2+)</name>
        <dbReference type="ChEBI" id="CHEBI:18420"/>
    </cofactor>
</comment>
<protein>
    <recommendedName>
        <fullName evidence="11">Isopentenyl-diphosphate delta-isomerase</fullName>
        <shortName evidence="11">IPP isomerase</shortName>
        <ecNumber evidence="11">5.3.3.2</ecNumber>
    </recommendedName>
    <alternativeName>
        <fullName evidence="11">Isopentenyl diphosphate:dimethylallyl diphosphate isomerase</fullName>
    </alternativeName>
    <alternativeName>
        <fullName evidence="11">Isopentenyl pyrophosphate isomerase</fullName>
    </alternativeName>
    <alternativeName>
        <fullName evidence="11">Type 2 isopentenyl diphosphate isomerase</fullName>
        <shortName evidence="11">IDI-2</shortName>
    </alternativeName>
</protein>
<dbReference type="Proteomes" id="UP001234495">
    <property type="component" value="Unassembled WGS sequence"/>
</dbReference>
<evidence type="ECO:0000256" key="5">
    <source>
        <dbReference type="ARBA" id="ARBA00022723"/>
    </source>
</evidence>
<proteinExistence type="inferred from homology"/>
<dbReference type="InterPro" id="IPR011179">
    <property type="entry name" value="IPdP_isomerase"/>
</dbReference>
<dbReference type="GO" id="GO:0004452">
    <property type="term" value="F:isopentenyl-diphosphate delta-isomerase activity"/>
    <property type="evidence" value="ECO:0007669"/>
    <property type="project" value="UniProtKB-EC"/>
</dbReference>
<evidence type="ECO:0000259" key="12">
    <source>
        <dbReference type="Pfam" id="PF01070"/>
    </source>
</evidence>
<feature type="binding site" evidence="11">
    <location>
        <position position="215"/>
    </location>
    <ligand>
        <name>FMN</name>
        <dbReference type="ChEBI" id="CHEBI:58210"/>
    </ligand>
</feature>
<dbReference type="PANTHER" id="PTHR43665">
    <property type="entry name" value="ISOPENTENYL-DIPHOSPHATE DELTA-ISOMERASE"/>
    <property type="match status" value="1"/>
</dbReference>
<evidence type="ECO:0000256" key="6">
    <source>
        <dbReference type="ARBA" id="ARBA00022842"/>
    </source>
</evidence>
<feature type="binding site" evidence="11">
    <location>
        <position position="94"/>
    </location>
    <ligand>
        <name>FMN</name>
        <dbReference type="ChEBI" id="CHEBI:58210"/>
    </ligand>
</feature>
<evidence type="ECO:0000256" key="8">
    <source>
        <dbReference type="ARBA" id="ARBA00023229"/>
    </source>
</evidence>
<feature type="binding site" evidence="11">
    <location>
        <begin position="63"/>
        <end position="65"/>
    </location>
    <ligand>
        <name>FMN</name>
        <dbReference type="ChEBI" id="CHEBI:58210"/>
    </ligand>
</feature>
<keyword evidence="7 11" id="KW-0521">NADP</keyword>
<dbReference type="Gene3D" id="3.20.20.70">
    <property type="entry name" value="Aldolase class I"/>
    <property type="match status" value="1"/>
</dbReference>
<comment type="subcellular location">
    <subcellularLocation>
        <location evidence="11">Cytoplasm</location>
    </subcellularLocation>
</comment>
<dbReference type="CDD" id="cd02811">
    <property type="entry name" value="IDI-2_FMN"/>
    <property type="match status" value="1"/>
</dbReference>
<keyword evidence="3 11" id="KW-0285">Flavoprotein</keyword>
<feature type="domain" description="FMN-dependent dehydrogenase" evidence="12">
    <location>
        <begin position="169"/>
        <end position="325"/>
    </location>
</feature>
<evidence type="ECO:0000256" key="2">
    <source>
        <dbReference type="ARBA" id="ARBA00022490"/>
    </source>
</evidence>
<dbReference type="EMBL" id="JAUSUD010000027">
    <property type="protein sequence ID" value="MDQ0232944.1"/>
    <property type="molecule type" value="Genomic_DNA"/>
</dbReference>
<accession>A0ABT9ZKW7</accession>
<dbReference type="InterPro" id="IPR013785">
    <property type="entry name" value="Aldolase_TIM"/>
</dbReference>
<evidence type="ECO:0000313" key="14">
    <source>
        <dbReference type="Proteomes" id="UP001234495"/>
    </source>
</evidence>
<dbReference type="NCBIfam" id="TIGR02151">
    <property type="entry name" value="IPP_isom_2"/>
    <property type="match status" value="1"/>
</dbReference>
<dbReference type="Pfam" id="PF01070">
    <property type="entry name" value="FMN_dh"/>
    <property type="match status" value="1"/>
</dbReference>
<sequence>MSDRKQRKLEHIQHALTSGQDRTNGFEDITFIHQSLPNQSLANIQLDTKIGELILSSPIFINAMTGGGGKKTLEINEALAKVAKETNIAMAIGSQMAAIKDKSAIASYEIVRKVNPKGIIFANIGSEATLDEAKLAIEMIEADALQIHINVVQELIMPEGDRDFTGVLARIEEVAKNVNIPIIVKEVGFGMNREVAKQLKEVGINIVDIGGRGGTDFAKIENLRRERMLESFNEWGIPTASSIAEVKTSSANMTIMATGGIQSALEVAKAISLGASAAGVAGYFLKILIENDGDYLVEEIKEMKKQLSIIMTALGTSTIKQLQQSPILISGKTHHWLTERNINTKEYSVRTMIKK</sequence>
<keyword evidence="4 11" id="KW-0288">FMN</keyword>
<evidence type="ECO:0000256" key="9">
    <source>
        <dbReference type="ARBA" id="ARBA00023235"/>
    </source>
</evidence>
<dbReference type="HAMAP" id="MF_00354">
    <property type="entry name" value="Idi_2"/>
    <property type="match status" value="1"/>
</dbReference>
<comment type="catalytic activity">
    <reaction evidence="11">
        <text>isopentenyl diphosphate = dimethylallyl diphosphate</text>
        <dbReference type="Rhea" id="RHEA:23284"/>
        <dbReference type="ChEBI" id="CHEBI:57623"/>
        <dbReference type="ChEBI" id="CHEBI:128769"/>
        <dbReference type="EC" id="5.3.3.2"/>
    </reaction>
</comment>
<feature type="binding site" evidence="11">
    <location>
        <position position="185"/>
    </location>
    <ligand>
        <name>FMN</name>
        <dbReference type="ChEBI" id="CHEBI:58210"/>
    </ligand>
</feature>
<comment type="function">
    <text evidence="11">Involved in the biosynthesis of isoprenoids. Catalyzes the 1,3-allylic rearrangement of the homoallylic substrate isopentenyl (IPP) to its allylic isomer, dimethylallyl diphosphate (DMAPP).</text>
</comment>
<comment type="cofactor">
    <cofactor evidence="11">
        <name>NADPH</name>
        <dbReference type="ChEBI" id="CHEBI:57783"/>
    </cofactor>
</comment>
<organism evidence="13 14">
    <name type="scientific">Metabacillus malikii</name>
    <dbReference type="NCBI Taxonomy" id="1504265"/>
    <lineage>
        <taxon>Bacteria</taxon>
        <taxon>Bacillati</taxon>
        <taxon>Bacillota</taxon>
        <taxon>Bacilli</taxon>
        <taxon>Bacillales</taxon>
        <taxon>Bacillaceae</taxon>
        <taxon>Metabacillus</taxon>
    </lineage>
</organism>
<comment type="caution">
    <text evidence="11">Lacks conserved residue(s) required for the propagation of feature annotation.</text>
</comment>
<gene>
    <name evidence="11" type="primary">fni</name>
    <name evidence="13" type="ORF">J2S19_004268</name>
</gene>
<feature type="binding site" evidence="11">
    <location>
        <position position="154"/>
    </location>
    <ligand>
        <name>Mg(2+)</name>
        <dbReference type="ChEBI" id="CHEBI:18420"/>
    </ligand>
</feature>
<reference evidence="13 14" key="1">
    <citation type="submission" date="2023-07" db="EMBL/GenBank/DDBJ databases">
        <title>Genomic Encyclopedia of Type Strains, Phase IV (KMG-IV): sequencing the most valuable type-strain genomes for metagenomic binning, comparative biology and taxonomic classification.</title>
        <authorList>
            <person name="Goeker M."/>
        </authorList>
    </citation>
    <scope>NUCLEOTIDE SEQUENCE [LARGE SCALE GENOMIC DNA]</scope>
    <source>
        <strain evidence="13 14">DSM 29005</strain>
    </source>
</reference>
<dbReference type="PANTHER" id="PTHR43665:SF1">
    <property type="entry name" value="ISOPENTENYL-DIPHOSPHATE DELTA-ISOMERASE"/>
    <property type="match status" value="1"/>
</dbReference>
<dbReference type="EC" id="5.3.3.2" evidence="11"/>
<keyword evidence="9 11" id="KW-0413">Isomerase</keyword>
<keyword evidence="6 11" id="KW-0460">Magnesium</keyword>
<dbReference type="PIRSF" id="PIRSF003314">
    <property type="entry name" value="IPP_isomerase"/>
    <property type="match status" value="1"/>
</dbReference>
<evidence type="ECO:0000256" key="3">
    <source>
        <dbReference type="ARBA" id="ARBA00022630"/>
    </source>
</evidence>
<evidence type="ECO:0000256" key="4">
    <source>
        <dbReference type="ARBA" id="ARBA00022643"/>
    </source>
</evidence>
<keyword evidence="5 11" id="KW-0479">Metal-binding</keyword>
<evidence type="ECO:0000256" key="11">
    <source>
        <dbReference type="HAMAP-Rule" id="MF_00354"/>
    </source>
</evidence>
<feature type="binding site" evidence="11">
    <location>
        <position position="123"/>
    </location>
    <ligand>
        <name>FMN</name>
        <dbReference type="ChEBI" id="CHEBI:58210"/>
    </ligand>
</feature>
<keyword evidence="8 11" id="KW-0414">Isoprene biosynthesis</keyword>
<dbReference type="SUPFAM" id="SSF51395">
    <property type="entry name" value="FMN-linked oxidoreductases"/>
    <property type="match status" value="1"/>
</dbReference>
<name>A0ABT9ZKW7_9BACI</name>
<keyword evidence="2 11" id="KW-0963">Cytoplasm</keyword>
<keyword evidence="14" id="KW-1185">Reference proteome</keyword>
<comment type="subunit">
    <text evidence="10 11">Homooctamer. Dimer of tetramers.</text>
</comment>